<dbReference type="EMBL" id="JAERRB010000008">
    <property type="protein sequence ID" value="MBL0743700.1"/>
    <property type="molecule type" value="Genomic_DNA"/>
</dbReference>
<evidence type="ECO:0000313" key="1">
    <source>
        <dbReference type="EMBL" id="MBL0743700.1"/>
    </source>
</evidence>
<accession>A0ABS1KW90</accession>
<keyword evidence="2" id="KW-1185">Reference proteome</keyword>
<protein>
    <submittedName>
        <fullName evidence="1">Uncharacterized protein</fullName>
    </submittedName>
</protein>
<proteinExistence type="predicted"/>
<evidence type="ECO:0000313" key="2">
    <source>
        <dbReference type="Proteomes" id="UP000613030"/>
    </source>
</evidence>
<gene>
    <name evidence="1" type="ORF">JI741_20890</name>
</gene>
<comment type="caution">
    <text evidence="1">The sequence shown here is derived from an EMBL/GenBank/DDBJ whole genome shotgun (WGS) entry which is preliminary data.</text>
</comment>
<dbReference type="Proteomes" id="UP000613030">
    <property type="component" value="Unassembled WGS sequence"/>
</dbReference>
<dbReference type="PROSITE" id="PS51257">
    <property type="entry name" value="PROKAR_LIPOPROTEIN"/>
    <property type="match status" value="1"/>
</dbReference>
<reference evidence="1 2" key="1">
    <citation type="submission" date="2021-01" db="EMBL/GenBank/DDBJ databases">
        <title>Chryseolinea sp. Jin1 Genome sequencing and assembly.</title>
        <authorList>
            <person name="Kim I."/>
        </authorList>
    </citation>
    <scope>NUCLEOTIDE SEQUENCE [LARGE SCALE GENOMIC DNA]</scope>
    <source>
        <strain evidence="1 2">Jin1</strain>
    </source>
</reference>
<organism evidence="1 2">
    <name type="scientific">Chryseolinea lacunae</name>
    <dbReference type="NCBI Taxonomy" id="2801331"/>
    <lineage>
        <taxon>Bacteria</taxon>
        <taxon>Pseudomonadati</taxon>
        <taxon>Bacteroidota</taxon>
        <taxon>Cytophagia</taxon>
        <taxon>Cytophagales</taxon>
        <taxon>Fulvivirgaceae</taxon>
        <taxon>Chryseolinea</taxon>
    </lineage>
</organism>
<dbReference type="RefSeq" id="WP_202013091.1">
    <property type="nucleotide sequence ID" value="NZ_JAERRB010000008.1"/>
</dbReference>
<sequence>MKHPLLNAAAIVFLMLASCKDDTPVNPTTKNDFKSFIKNTEWVGTLDGNGYEYRLPVSLKFNDDNTFTLYSLFVFFTDGVEETRDSITGPIISIDSLPDGRMHIATNINTSFRPITTTSLYITDRKEVMGLSSDPNELPTFQAELFPAEGISANGEWTGPARTSPGANNAYPDLSTITFLANESVPVTYYRRQGQPVQFANTQLRVVYQQKGARVYMDGYDESRNGGSRVPYFGVLLPSGNKMMVHSRDVYARLPHYVYTNEPYGPNGVTPTIVRN</sequence>
<name>A0ABS1KW90_9BACT</name>